<dbReference type="GO" id="GO:0005524">
    <property type="term" value="F:ATP binding"/>
    <property type="evidence" value="ECO:0007669"/>
    <property type="project" value="UniProtKB-KW"/>
</dbReference>
<accession>A0ABD0VD50</accession>
<dbReference type="AlphaFoldDB" id="A0ABD0VD50"/>
<evidence type="ECO:0000313" key="10">
    <source>
        <dbReference type="EMBL" id="KAL0920383.1"/>
    </source>
</evidence>
<gene>
    <name evidence="10" type="ORF">M5K25_009515</name>
</gene>
<feature type="domain" description="AMP-binding enzyme C-terminal" evidence="9">
    <location>
        <begin position="454"/>
        <end position="529"/>
    </location>
</feature>
<keyword evidence="3" id="KW-0436">Ligase</keyword>
<dbReference type="Pfam" id="PF00501">
    <property type="entry name" value="AMP-binding"/>
    <property type="match status" value="2"/>
</dbReference>
<dbReference type="Proteomes" id="UP001552299">
    <property type="component" value="Unassembled WGS sequence"/>
</dbReference>
<evidence type="ECO:0000256" key="4">
    <source>
        <dbReference type="ARBA" id="ARBA00022741"/>
    </source>
</evidence>
<comment type="similarity">
    <text evidence="1">Belongs to the ATP-dependent AMP-binding enzyme family.</text>
</comment>
<evidence type="ECO:0000256" key="2">
    <source>
        <dbReference type="ARBA" id="ARBA00012959"/>
    </source>
</evidence>
<name>A0ABD0VD50_DENTH</name>
<evidence type="ECO:0000259" key="9">
    <source>
        <dbReference type="Pfam" id="PF13193"/>
    </source>
</evidence>
<dbReference type="SUPFAM" id="SSF56801">
    <property type="entry name" value="Acetyl-CoA synthetase-like"/>
    <property type="match status" value="2"/>
</dbReference>
<evidence type="ECO:0000256" key="7">
    <source>
        <dbReference type="SAM" id="MobiDB-lite"/>
    </source>
</evidence>
<dbReference type="FunFam" id="3.40.50.12780:FF:000003">
    <property type="entry name" value="Long-chain-fatty-acid--CoA ligase FadD"/>
    <property type="match status" value="2"/>
</dbReference>
<evidence type="ECO:0000256" key="1">
    <source>
        <dbReference type="ARBA" id="ARBA00006432"/>
    </source>
</evidence>
<dbReference type="FunFam" id="3.30.300.30:FF:000007">
    <property type="entry name" value="4-coumarate--CoA ligase 2"/>
    <property type="match status" value="2"/>
</dbReference>
<dbReference type="Pfam" id="PF13193">
    <property type="entry name" value="AMP-binding_C"/>
    <property type="match status" value="2"/>
</dbReference>
<dbReference type="GO" id="GO:0016207">
    <property type="term" value="F:4-coumarate-CoA ligase activity"/>
    <property type="evidence" value="ECO:0007669"/>
    <property type="project" value="UniProtKB-EC"/>
</dbReference>
<feature type="domain" description="AMP-dependent synthetase/ligase" evidence="8">
    <location>
        <begin position="36"/>
        <end position="403"/>
    </location>
</feature>
<evidence type="ECO:0000256" key="5">
    <source>
        <dbReference type="ARBA" id="ARBA00022840"/>
    </source>
</evidence>
<dbReference type="PANTHER" id="PTHR24096:SF425">
    <property type="entry name" value="4-COUMARATE--COA LIGASE-LIKE 7"/>
    <property type="match status" value="1"/>
</dbReference>
<dbReference type="InterPro" id="IPR045851">
    <property type="entry name" value="AMP-bd_C_sf"/>
</dbReference>
<dbReference type="InterPro" id="IPR000873">
    <property type="entry name" value="AMP-dep_synth/lig_dom"/>
</dbReference>
<keyword evidence="11" id="KW-1185">Reference proteome</keyword>
<dbReference type="CDD" id="cd05904">
    <property type="entry name" value="4CL"/>
    <property type="match status" value="2"/>
</dbReference>
<evidence type="ECO:0000256" key="3">
    <source>
        <dbReference type="ARBA" id="ARBA00022598"/>
    </source>
</evidence>
<dbReference type="InterPro" id="IPR042099">
    <property type="entry name" value="ANL_N_sf"/>
</dbReference>
<sequence length="1111" mass="121165">MAFSSTCYNPDGVYSSPRPPVSFPTNPSLSMVTFLFRNAASYPERLAIADADSGETLTFAQLRSTVYSAAAGLQRLGISKGSVILIFAPNSIHFAVTFFAIVASGAIATTVNPLYTVSELTKQAKDSGAKFVFTVPQLWDKVKSLHLPTIFFGSKLPSEIATSEAPIHYFSDLISVPETEFFQPEIRQSDIAGLLYSSGTTGANKGVVLTHRNFICASMMASGDQDLLGEPPNTFLCFLPLFHIFGLSVITYAQLQRGNSLVLMARFEMEAMLRSIEKYRVTYTFVVPPVMIALAKQAKAAKYDLSSLKLIGSGAAPLGKDVMEEVAESFPSVELVQGYGLTESCGTISREYPQGKDRIYGSTGFLSVGIDGKVISVDTQKPLPPNQLGELCFRGPNIMQGYFNNPEATKLTLDSEGWLHTGDLGYFDEKGQLFVVDRIKELIKYKGFQVAPTELEGLLLSHPDIIDVVVIAFPDVEAGEVPIAYVVRTANSSLTEAEVQKFIANQVAPFKRLRRVTFVNSVPKSTSGKILRRELIQKASVLTAIFNDLFLTLSFMAFSSTCYNPDGVYRSPRTPVSFPTNPSLSMVTFLFRNAASYPERLAIADADSGETLTFAQLRSTVYSAAAGLQRLGISKGSVILIFAPNSIHFAVTFFAIVASGAIATTVNPLYTVSELTKQAKDSGAKFVFTVPQLWDKVKSLHLPTIFFGSKLPSEIATSEAPIHYFSDLISVPETEFFPPEIRQSDIAGLLYSSGTTGANKGVVLTHRNFICASMMASGDQDLLGEPPNTFLCFLPLFHIFGLSVITYAQLQRGNSLVLMARFEMEAMLRSIEKYRVTYTFVVPPVMIALAKQAKAAKYDLSSLKLIGSGAAPLGKDVMEEVAKSFPSVELVQGYGLTESCGIISIEYPQGKDRVYGSTGFLSVGIDGKVISVDTQKPLPPNQLGELCFRGPNIMQGYFNNPEATKLTLDSEGWLHTGDLGYFDEKGQLFVVDRIKELIKYKGFQVAPAELEGLLLSHPDIIDAVVIPFPDVEAGEVPIAYVVRTANSSLTEAEVQKFIANQVAPFKRLRRVTFVNSVPKSASGKILRRELIQKESDPKQGNSNYSSTFSLG</sequence>
<reference evidence="10 11" key="1">
    <citation type="journal article" date="2024" name="Plant Biotechnol. J.">
        <title>Dendrobium thyrsiflorum genome and its molecular insights into genes involved in important horticultural traits.</title>
        <authorList>
            <person name="Chen B."/>
            <person name="Wang J.Y."/>
            <person name="Zheng P.J."/>
            <person name="Li K.L."/>
            <person name="Liang Y.M."/>
            <person name="Chen X.F."/>
            <person name="Zhang C."/>
            <person name="Zhao X."/>
            <person name="He X."/>
            <person name="Zhang G.Q."/>
            <person name="Liu Z.J."/>
            <person name="Xu Q."/>
        </authorList>
    </citation>
    <scope>NUCLEOTIDE SEQUENCE [LARGE SCALE GENOMIC DNA]</scope>
    <source>
        <strain evidence="10">GZMU011</strain>
    </source>
</reference>
<proteinExistence type="inferred from homology"/>
<evidence type="ECO:0000259" key="8">
    <source>
        <dbReference type="Pfam" id="PF00501"/>
    </source>
</evidence>
<dbReference type="Gene3D" id="3.40.50.12780">
    <property type="entry name" value="N-terminal domain of ligase-like"/>
    <property type="match status" value="2"/>
</dbReference>
<feature type="compositionally biased region" description="Polar residues" evidence="7">
    <location>
        <begin position="1098"/>
        <end position="1111"/>
    </location>
</feature>
<evidence type="ECO:0000313" key="11">
    <source>
        <dbReference type="Proteomes" id="UP001552299"/>
    </source>
</evidence>
<feature type="domain" description="AMP-dependent synthetase/ligase" evidence="8">
    <location>
        <begin position="591"/>
        <end position="958"/>
    </location>
</feature>
<comment type="caution">
    <text evidence="10">The sequence shown here is derived from an EMBL/GenBank/DDBJ whole genome shotgun (WGS) entry which is preliminary data.</text>
</comment>
<dbReference type="GO" id="GO:0106290">
    <property type="term" value="F:trans-cinnamate-CoA ligase activity"/>
    <property type="evidence" value="ECO:0007669"/>
    <property type="project" value="UniProtKB-ARBA"/>
</dbReference>
<dbReference type="PANTHER" id="PTHR24096">
    <property type="entry name" value="LONG-CHAIN-FATTY-ACID--COA LIGASE"/>
    <property type="match status" value="1"/>
</dbReference>
<protein>
    <recommendedName>
        <fullName evidence="2">4-coumarate--CoA ligase</fullName>
        <ecNumber evidence="2">6.2.1.12</ecNumber>
    </recommendedName>
</protein>
<dbReference type="EC" id="6.2.1.12" evidence="2"/>
<dbReference type="EMBL" id="JANQDX010000008">
    <property type="protein sequence ID" value="KAL0920383.1"/>
    <property type="molecule type" value="Genomic_DNA"/>
</dbReference>
<dbReference type="InterPro" id="IPR025110">
    <property type="entry name" value="AMP-bd_C"/>
</dbReference>
<dbReference type="Gene3D" id="3.30.300.30">
    <property type="match status" value="2"/>
</dbReference>
<evidence type="ECO:0000256" key="6">
    <source>
        <dbReference type="ARBA" id="ARBA00034252"/>
    </source>
</evidence>
<feature type="region of interest" description="Disordered" evidence="7">
    <location>
        <begin position="1092"/>
        <end position="1111"/>
    </location>
</feature>
<keyword evidence="5" id="KW-0067">ATP-binding</keyword>
<feature type="domain" description="AMP-binding enzyme C-terminal" evidence="9">
    <location>
        <begin position="1009"/>
        <end position="1084"/>
    </location>
</feature>
<dbReference type="GO" id="GO:0009698">
    <property type="term" value="P:phenylpropanoid metabolic process"/>
    <property type="evidence" value="ECO:0007669"/>
    <property type="project" value="UniProtKB-ARBA"/>
</dbReference>
<organism evidence="10 11">
    <name type="scientific">Dendrobium thyrsiflorum</name>
    <name type="common">Pinecone-like raceme dendrobium</name>
    <name type="synonym">Orchid</name>
    <dbReference type="NCBI Taxonomy" id="117978"/>
    <lineage>
        <taxon>Eukaryota</taxon>
        <taxon>Viridiplantae</taxon>
        <taxon>Streptophyta</taxon>
        <taxon>Embryophyta</taxon>
        <taxon>Tracheophyta</taxon>
        <taxon>Spermatophyta</taxon>
        <taxon>Magnoliopsida</taxon>
        <taxon>Liliopsida</taxon>
        <taxon>Asparagales</taxon>
        <taxon>Orchidaceae</taxon>
        <taxon>Epidendroideae</taxon>
        <taxon>Malaxideae</taxon>
        <taxon>Dendrobiinae</taxon>
        <taxon>Dendrobium</taxon>
    </lineage>
</organism>
<comment type="catalytic activity">
    <reaction evidence="6">
        <text>(E)-4-coumarate + ATP + CoA = (E)-4-coumaroyl-CoA + AMP + diphosphate</text>
        <dbReference type="Rhea" id="RHEA:19641"/>
        <dbReference type="ChEBI" id="CHEBI:12876"/>
        <dbReference type="ChEBI" id="CHEBI:30616"/>
        <dbReference type="ChEBI" id="CHEBI:33019"/>
        <dbReference type="ChEBI" id="CHEBI:57287"/>
        <dbReference type="ChEBI" id="CHEBI:85008"/>
        <dbReference type="ChEBI" id="CHEBI:456215"/>
        <dbReference type="EC" id="6.2.1.12"/>
    </reaction>
    <physiologicalReaction direction="left-to-right" evidence="6">
        <dbReference type="Rhea" id="RHEA:19642"/>
    </physiologicalReaction>
</comment>
<keyword evidence="4" id="KW-0547">Nucleotide-binding</keyword>